<dbReference type="InterPro" id="IPR015994">
    <property type="entry name" value="PEPCK_ATP_CS"/>
</dbReference>
<comment type="catalytic activity">
    <reaction evidence="9 10">
        <text>oxaloacetate + ATP = phosphoenolpyruvate + ADP + CO2</text>
        <dbReference type="Rhea" id="RHEA:18617"/>
        <dbReference type="ChEBI" id="CHEBI:16452"/>
        <dbReference type="ChEBI" id="CHEBI:16526"/>
        <dbReference type="ChEBI" id="CHEBI:30616"/>
        <dbReference type="ChEBI" id="CHEBI:58702"/>
        <dbReference type="ChEBI" id="CHEBI:456216"/>
        <dbReference type="EC" id="4.1.1.49"/>
    </reaction>
</comment>
<proteinExistence type="inferred from homology"/>
<comment type="subcellular location">
    <subcellularLocation>
        <location evidence="10">Cytoplasm</location>
    </subcellularLocation>
</comment>
<evidence type="ECO:0000313" key="11">
    <source>
        <dbReference type="EMBL" id="CAI3928452.1"/>
    </source>
</evidence>
<evidence type="ECO:0000313" key="14">
    <source>
        <dbReference type="Proteomes" id="UP001154259"/>
    </source>
</evidence>
<dbReference type="GO" id="GO:0005524">
    <property type="term" value="F:ATP binding"/>
    <property type="evidence" value="ECO:0007669"/>
    <property type="project" value="UniProtKB-UniRule"/>
</dbReference>
<comment type="caution">
    <text evidence="11">The sequence shown here is derived from an EMBL/GenBank/DDBJ whole genome shotgun (WGS) entry which is preliminary data.</text>
</comment>
<feature type="binding site" evidence="10">
    <location>
        <position position="237"/>
    </location>
    <ligand>
        <name>substrate</name>
    </ligand>
</feature>
<dbReference type="InterPro" id="IPR001272">
    <property type="entry name" value="PEP_carboxykinase_ATP"/>
</dbReference>
<dbReference type="NCBIfam" id="NF006821">
    <property type="entry name" value="PRK09344.1-3"/>
    <property type="match status" value="1"/>
</dbReference>
<dbReference type="GO" id="GO:0006094">
    <property type="term" value="P:gluconeogenesis"/>
    <property type="evidence" value="ECO:0007669"/>
    <property type="project" value="UniProtKB-UniRule"/>
</dbReference>
<dbReference type="GeneID" id="83711513"/>
<dbReference type="GO" id="GO:0046872">
    <property type="term" value="F:metal ion binding"/>
    <property type="evidence" value="ECO:0007669"/>
    <property type="project" value="UniProtKB-KW"/>
</dbReference>
<reference evidence="11" key="1">
    <citation type="submission" date="2022-10" db="EMBL/GenBank/DDBJ databases">
        <authorList>
            <person name="Botero Cardona J."/>
        </authorList>
    </citation>
    <scope>NUCLEOTIDE SEQUENCE</scope>
    <source>
        <strain evidence="11">LMG 31819</strain>
        <strain evidence="12">R-53529</strain>
    </source>
</reference>
<keyword evidence="14" id="KW-1185">Reference proteome</keyword>
<dbReference type="Gene3D" id="2.170.8.10">
    <property type="entry name" value="Phosphoenolpyruvate Carboxykinase, domain 2"/>
    <property type="match status" value="1"/>
</dbReference>
<feature type="binding site" evidence="10">
    <location>
        <position position="358"/>
    </location>
    <ligand>
        <name>substrate</name>
    </ligand>
</feature>
<comment type="pathway">
    <text evidence="1 10">Carbohydrate biosynthesis; gluconeogenesis.</text>
</comment>
<accession>A0A9W4TKE3</accession>
<dbReference type="RefSeq" id="WP_271789053.1">
    <property type="nucleotide sequence ID" value="NZ_CAMXCJ010000001.1"/>
</dbReference>
<keyword evidence="8 10" id="KW-0456">Lyase</keyword>
<dbReference type="SUPFAM" id="SSF53795">
    <property type="entry name" value="PEP carboxykinase-like"/>
    <property type="match status" value="1"/>
</dbReference>
<evidence type="ECO:0000256" key="2">
    <source>
        <dbReference type="ARBA" id="ARBA00006052"/>
    </source>
</evidence>
<dbReference type="AlphaFoldDB" id="A0A9W4TKE3"/>
<dbReference type="PROSITE" id="PS00532">
    <property type="entry name" value="PEPCK_ATP"/>
    <property type="match status" value="1"/>
</dbReference>
<feature type="binding site" evidence="10">
    <location>
        <position position="256"/>
    </location>
    <ligand>
        <name>ATP</name>
        <dbReference type="ChEBI" id="CHEBI:30616"/>
    </ligand>
</feature>
<gene>
    <name evidence="10" type="primary">pckA</name>
    <name evidence="12" type="ORF">R53529_LOCUS614</name>
    <name evidence="11" type="ORF">R53530_LOCUS487</name>
</gene>
<feature type="binding site" evidence="10">
    <location>
        <position position="256"/>
    </location>
    <ligand>
        <name>Mn(2+)</name>
        <dbReference type="ChEBI" id="CHEBI:29035"/>
    </ligand>
</feature>
<keyword evidence="10" id="KW-0963">Cytoplasm</keyword>
<keyword evidence="5 10" id="KW-0547">Nucleotide-binding</keyword>
<dbReference type="PANTHER" id="PTHR30031">
    <property type="entry name" value="PHOSPHOENOLPYRUVATE CARBOXYKINASE ATP"/>
    <property type="match status" value="1"/>
</dbReference>
<dbReference type="HAMAP" id="MF_00453">
    <property type="entry name" value="PEPCK_ATP"/>
    <property type="match status" value="1"/>
</dbReference>
<keyword evidence="10" id="KW-0464">Manganese</keyword>
<evidence type="ECO:0000256" key="9">
    <source>
        <dbReference type="ARBA" id="ARBA00047371"/>
    </source>
</evidence>
<evidence type="ECO:0000256" key="1">
    <source>
        <dbReference type="ARBA" id="ARBA00004742"/>
    </source>
</evidence>
<dbReference type="PIRSF" id="PIRSF006294">
    <property type="entry name" value="PEP_crbxkin"/>
    <property type="match status" value="1"/>
</dbReference>
<feature type="binding site" evidence="10">
    <location>
        <position position="321"/>
    </location>
    <ligand>
        <name>ATP</name>
        <dbReference type="ChEBI" id="CHEBI:30616"/>
    </ligand>
</feature>
<dbReference type="EMBL" id="CAMXCM010000001">
    <property type="protein sequence ID" value="CAI3928452.1"/>
    <property type="molecule type" value="Genomic_DNA"/>
</dbReference>
<dbReference type="EC" id="4.1.1.49" evidence="3 10"/>
<evidence type="ECO:0000313" key="12">
    <source>
        <dbReference type="EMBL" id="CAI3932551.1"/>
    </source>
</evidence>
<dbReference type="InterPro" id="IPR013035">
    <property type="entry name" value="PEP_carboxykinase_C"/>
</dbReference>
<dbReference type="GO" id="GO:0005829">
    <property type="term" value="C:cytosol"/>
    <property type="evidence" value="ECO:0007669"/>
    <property type="project" value="TreeGrafter"/>
</dbReference>
<keyword evidence="4 10" id="KW-0312">Gluconeogenesis</keyword>
<comment type="caution">
    <text evidence="10">Lacks conserved residue(s) required for the propagation of feature annotation.</text>
</comment>
<keyword evidence="10" id="KW-0479">Metal-binding</keyword>
<evidence type="ECO:0000256" key="5">
    <source>
        <dbReference type="ARBA" id="ARBA00022741"/>
    </source>
</evidence>
<keyword evidence="7 10" id="KW-0067">ATP-binding</keyword>
<dbReference type="Proteomes" id="UP001154255">
    <property type="component" value="Unassembled WGS sequence"/>
</dbReference>
<feature type="binding site" evidence="10">
    <location>
        <position position="485"/>
    </location>
    <ligand>
        <name>ATP</name>
        <dbReference type="ChEBI" id="CHEBI:30616"/>
    </ligand>
</feature>
<dbReference type="Gene3D" id="3.40.449.10">
    <property type="entry name" value="Phosphoenolpyruvate Carboxykinase, domain 1"/>
    <property type="match status" value="1"/>
</dbReference>
<comment type="cofactor">
    <cofactor evidence="10">
        <name>Mn(2+)</name>
        <dbReference type="ChEBI" id="CHEBI:29035"/>
    </cofactor>
    <text evidence="10">Binds 1 Mn(2+) ion per subunit.</text>
</comment>
<keyword evidence="6 10" id="KW-0210">Decarboxylase</keyword>
<feature type="binding site" evidence="10">
    <location>
        <position position="237"/>
    </location>
    <ligand>
        <name>Mn(2+)</name>
        <dbReference type="ChEBI" id="CHEBI:29035"/>
    </ligand>
</feature>
<organism evidence="11 13">
    <name type="scientific">Commensalibacter communis</name>
    <dbReference type="NCBI Taxonomy" id="2972786"/>
    <lineage>
        <taxon>Bacteria</taxon>
        <taxon>Pseudomonadati</taxon>
        <taxon>Pseudomonadota</taxon>
        <taxon>Alphaproteobacteria</taxon>
        <taxon>Acetobacterales</taxon>
        <taxon>Acetobacteraceae</taxon>
    </lineage>
</organism>
<feature type="binding site" evidence="10">
    <location>
        <position position="293"/>
    </location>
    <ligand>
        <name>Mn(2+)</name>
        <dbReference type="ChEBI" id="CHEBI:29035"/>
    </ligand>
</feature>
<evidence type="ECO:0000256" key="10">
    <source>
        <dbReference type="HAMAP-Rule" id="MF_00453"/>
    </source>
</evidence>
<evidence type="ECO:0000256" key="7">
    <source>
        <dbReference type="ARBA" id="ARBA00022840"/>
    </source>
</evidence>
<evidence type="ECO:0000256" key="4">
    <source>
        <dbReference type="ARBA" id="ARBA00022432"/>
    </source>
</evidence>
<feature type="binding site" evidence="10">
    <location>
        <position position="237"/>
    </location>
    <ligand>
        <name>ATP</name>
        <dbReference type="ChEBI" id="CHEBI:30616"/>
    </ligand>
</feature>
<feature type="binding site" evidence="10">
    <location>
        <position position="231"/>
    </location>
    <ligand>
        <name>substrate</name>
    </ligand>
</feature>
<evidence type="ECO:0000313" key="13">
    <source>
        <dbReference type="Proteomes" id="UP001154255"/>
    </source>
</evidence>
<dbReference type="Gene3D" id="3.90.228.20">
    <property type="match status" value="1"/>
</dbReference>
<comment type="similarity">
    <text evidence="2 10">Belongs to the phosphoenolpyruvate carboxykinase (ATP) family.</text>
</comment>
<dbReference type="GO" id="GO:0004612">
    <property type="term" value="F:phosphoenolpyruvate carboxykinase (ATP) activity"/>
    <property type="evidence" value="ECO:0007669"/>
    <property type="project" value="UniProtKB-UniRule"/>
</dbReference>
<dbReference type="PANTHER" id="PTHR30031:SF0">
    <property type="entry name" value="PHOSPHOENOLPYRUVATE CARBOXYKINASE (ATP)"/>
    <property type="match status" value="1"/>
</dbReference>
<name>A0A9W4TKE3_9PROT</name>
<dbReference type="Pfam" id="PF01293">
    <property type="entry name" value="PEPCK_ATP"/>
    <property type="match status" value="1"/>
</dbReference>
<dbReference type="EMBL" id="CAMXCS010000001">
    <property type="protein sequence ID" value="CAI3932551.1"/>
    <property type="molecule type" value="Genomic_DNA"/>
</dbReference>
<sequence length="578" mass="63310">MTHSSSLPHNVVKPYVTGATLSLSYTHGDHEQVDNAIASFLQGTGIIKAPNLYINLSRAALVEHAIRNKEGALSKEGAFVVNTGHFTGRAAGDKFVVDEANISDQIQWGDINHKLSTAHFAQLLSEVGGYLQGQTLYIQDLYAGRDFDCCTPIRLITTSAWHALFARNMFVRPEDLSEDEKETIKQNSKKPYTILHAPHLFLNAGRCGTHGPTAVTTSFKEKLIVICGTQYAGEIKKSIFSAMNWQLPAENILPMHCSANIGKDGDVAIFFGLSGTGKTTLSSDPERVLIGDDEHGWSKTGVFNIEGGCYAKVINLNKKTEPEIWNASLRFGSVLENVILNPDASPDFDNNSLTENTRSCYPVDFIPNASTSGKGGLPLNIVMLTADAFGVLPPISKLTNAQAIFHFLMGYTARIAGTESGLGKEPKATFSTCFGAPFLPRPADIYGALLMKRLEENPNIQCWLINTGWSGGPYGIGKRFSLPHTRQLLHMALNHSLKDVPFETEKHFGLQIPTKVDGIPSELLNPALCWADPQAYHKQAEELATMFKKHFETLSQSLQGAIRFDGDIFSSNLTVKRL</sequence>
<protein>
    <recommendedName>
        <fullName evidence="3 10">Phosphoenolpyruvate carboxykinase (ATP)</fullName>
        <shortName evidence="10">PCK</shortName>
        <shortName evidence="10">PEP carboxykinase</shortName>
        <shortName evidence="10">PEPCK</shortName>
        <ecNumber evidence="3 10">4.1.1.49</ecNumber>
    </recommendedName>
</protein>
<dbReference type="Proteomes" id="UP001154259">
    <property type="component" value="Unassembled WGS sequence"/>
</dbReference>
<feature type="binding site" evidence="10">
    <location>
        <position position="89"/>
    </location>
    <ligand>
        <name>substrate</name>
    </ligand>
</feature>
<evidence type="ECO:0000256" key="8">
    <source>
        <dbReference type="ARBA" id="ARBA00023239"/>
    </source>
</evidence>
<evidence type="ECO:0000256" key="3">
    <source>
        <dbReference type="ARBA" id="ARBA00012363"/>
    </source>
</evidence>
<evidence type="ECO:0000256" key="6">
    <source>
        <dbReference type="ARBA" id="ARBA00022793"/>
    </source>
</evidence>
<feature type="binding site" evidence="10">
    <location>
        <position position="358"/>
    </location>
    <ligand>
        <name>ATP</name>
        <dbReference type="ChEBI" id="CHEBI:30616"/>
    </ligand>
</feature>
<dbReference type="InterPro" id="IPR008210">
    <property type="entry name" value="PEP_carboxykinase_N"/>
</dbReference>
<comment type="function">
    <text evidence="10">Involved in the gluconeogenesis. Catalyzes the conversion of oxaloacetate (OAA) to phosphoenolpyruvate (PEP) through direct phosphoryl transfer between the nucleoside triphosphate and OAA.</text>
</comment>
<dbReference type="NCBIfam" id="NF006820">
    <property type="entry name" value="PRK09344.1-2"/>
    <property type="match status" value="1"/>
</dbReference>
<feature type="binding site" evidence="10">
    <location>
        <begin position="272"/>
        <end position="280"/>
    </location>
    <ligand>
        <name>ATP</name>
        <dbReference type="ChEBI" id="CHEBI:30616"/>
    </ligand>
</feature>
<dbReference type="SUPFAM" id="SSF68923">
    <property type="entry name" value="PEP carboxykinase N-terminal domain"/>
    <property type="match status" value="1"/>
</dbReference>